<dbReference type="Proteomes" id="UP000757103">
    <property type="component" value="Unassembled WGS sequence"/>
</dbReference>
<organism evidence="3 4">
    <name type="scientific">Barnesiella viscericola</name>
    <dbReference type="NCBI Taxonomy" id="397865"/>
    <lineage>
        <taxon>Bacteria</taxon>
        <taxon>Pseudomonadati</taxon>
        <taxon>Bacteroidota</taxon>
        <taxon>Bacteroidia</taxon>
        <taxon>Bacteroidales</taxon>
        <taxon>Barnesiellaceae</taxon>
        <taxon>Barnesiella</taxon>
    </lineage>
</organism>
<dbReference type="Gene3D" id="1.20.5.340">
    <property type="match status" value="1"/>
</dbReference>
<feature type="coiled-coil region" evidence="1">
    <location>
        <begin position="53"/>
        <end position="101"/>
    </location>
</feature>
<evidence type="ECO:0000256" key="1">
    <source>
        <dbReference type="SAM" id="Coils"/>
    </source>
</evidence>
<keyword evidence="1" id="KW-0175">Coiled coil</keyword>
<dbReference type="EMBL" id="DYUD01000010">
    <property type="protein sequence ID" value="HJG88337.1"/>
    <property type="molecule type" value="Genomic_DNA"/>
</dbReference>
<dbReference type="AlphaFoldDB" id="A0A921MQH9"/>
<evidence type="ECO:0000313" key="3">
    <source>
        <dbReference type="EMBL" id="HJG88337.1"/>
    </source>
</evidence>
<name>A0A921MQH9_9BACT</name>
<dbReference type="RefSeq" id="WP_273305398.1">
    <property type="nucleotide sequence ID" value="NZ_DYUD01000010.1"/>
</dbReference>
<accession>A0A921MQH9</accession>
<comment type="caution">
    <text evidence="3">The sequence shown here is derived from an EMBL/GenBank/DDBJ whole genome shotgun (WGS) entry which is preliminary data.</text>
</comment>
<feature type="domain" description="DUF4515" evidence="2">
    <location>
        <begin position="44"/>
        <end position="99"/>
    </location>
</feature>
<evidence type="ECO:0000313" key="4">
    <source>
        <dbReference type="Proteomes" id="UP000757103"/>
    </source>
</evidence>
<gene>
    <name evidence="3" type="ORF">K8U91_02505</name>
</gene>
<reference evidence="3" key="2">
    <citation type="submission" date="2021-09" db="EMBL/GenBank/DDBJ databases">
        <authorList>
            <person name="Gilroy R."/>
        </authorList>
    </citation>
    <scope>NUCLEOTIDE SEQUENCE</scope>
    <source>
        <strain evidence="3">CHK121-7720</strain>
    </source>
</reference>
<dbReference type="Pfam" id="PF14988">
    <property type="entry name" value="DUF4515"/>
    <property type="match status" value="1"/>
</dbReference>
<evidence type="ECO:0000259" key="2">
    <source>
        <dbReference type="Pfam" id="PF14988"/>
    </source>
</evidence>
<sequence>MIKTRKLEIFTLFLPLLQGNIYICIEFGEIMAGNPKDIMESLSAKFRAISDLCKTFENENGALKDRLAQREQEMQALQKRYDELEKRYRNLKLSKSITEQEGSSAAETKARFARLVREIDKCISLLNE</sequence>
<dbReference type="InterPro" id="IPR032777">
    <property type="entry name" value="DUF4515"/>
</dbReference>
<reference evidence="3" key="1">
    <citation type="journal article" date="2021" name="PeerJ">
        <title>Extensive microbial diversity within the chicken gut microbiome revealed by metagenomics and culture.</title>
        <authorList>
            <person name="Gilroy R."/>
            <person name="Ravi A."/>
            <person name="Getino M."/>
            <person name="Pursley I."/>
            <person name="Horton D.L."/>
            <person name="Alikhan N.F."/>
            <person name="Baker D."/>
            <person name="Gharbi K."/>
            <person name="Hall N."/>
            <person name="Watson M."/>
            <person name="Adriaenssens E.M."/>
            <person name="Foster-Nyarko E."/>
            <person name="Jarju S."/>
            <person name="Secka A."/>
            <person name="Antonio M."/>
            <person name="Oren A."/>
            <person name="Chaudhuri R.R."/>
            <person name="La Ragione R."/>
            <person name="Hildebrand F."/>
            <person name="Pallen M.J."/>
        </authorList>
    </citation>
    <scope>NUCLEOTIDE SEQUENCE</scope>
    <source>
        <strain evidence="3">CHK121-7720</strain>
    </source>
</reference>
<protein>
    <submittedName>
        <fullName evidence="3">DUF4515 domain-containing protein</fullName>
    </submittedName>
</protein>
<proteinExistence type="predicted"/>